<comment type="caution">
    <text evidence="1">The sequence shown here is derived from an EMBL/GenBank/DDBJ whole genome shotgun (WGS) entry which is preliminary data.</text>
</comment>
<dbReference type="OrthoDB" id="2306198at2759"/>
<organism evidence="1 2">
    <name type="scientific">Rhizophagus irregularis</name>
    <dbReference type="NCBI Taxonomy" id="588596"/>
    <lineage>
        <taxon>Eukaryota</taxon>
        <taxon>Fungi</taxon>
        <taxon>Fungi incertae sedis</taxon>
        <taxon>Mucoromycota</taxon>
        <taxon>Glomeromycotina</taxon>
        <taxon>Glomeromycetes</taxon>
        <taxon>Glomerales</taxon>
        <taxon>Glomeraceae</taxon>
        <taxon>Rhizophagus</taxon>
    </lineage>
</organism>
<name>A0A2I1EL79_9GLOM</name>
<protein>
    <submittedName>
        <fullName evidence="1">Uncharacterized protein</fullName>
    </submittedName>
</protein>
<dbReference type="VEuPathDB" id="FungiDB:FUN_002735"/>
<proteinExistence type="predicted"/>
<dbReference type="VEuPathDB" id="FungiDB:RhiirA1_452810"/>
<dbReference type="Proteomes" id="UP000684084">
    <property type="component" value="Unassembled WGS sequence"/>
</dbReference>
<evidence type="ECO:0000313" key="2">
    <source>
        <dbReference type="Proteomes" id="UP000684084"/>
    </source>
</evidence>
<gene>
    <name evidence="1" type="ORF">CHRIB12_LOCUS17938</name>
</gene>
<dbReference type="AlphaFoldDB" id="A0A2I1EL79"/>
<sequence length="172" mass="18693">MNRNYIFVFILLVATFSMINAVPHQLRKRETKFGPCGAESLTVNIVPDPPVSEKPVTYTGSGTLKFNNIIAGKTIFAIGYGDTAGKLLSDPYYQNFTESYNAGEPFTITAKNVPTPKLPKTYVIEVDIFDIIDNPKAPLYACASTTVGGTLGEEVYPIAGYPIAGYPIAERS</sequence>
<dbReference type="EMBL" id="CAGKOT010000046">
    <property type="protein sequence ID" value="CAB5382366.1"/>
    <property type="molecule type" value="Genomic_DNA"/>
</dbReference>
<accession>A0A2I1EL79</accession>
<dbReference type="VEuPathDB" id="FungiDB:RhiirFUN_002806"/>
<reference evidence="1" key="1">
    <citation type="submission" date="2020-05" db="EMBL/GenBank/DDBJ databases">
        <authorList>
            <person name="Rincon C."/>
            <person name="Sanders R I."/>
            <person name="Robbins C."/>
            <person name="Chaturvedi A."/>
        </authorList>
    </citation>
    <scope>NUCLEOTIDE SEQUENCE</scope>
    <source>
        <strain evidence="1">CHB12</strain>
    </source>
</reference>
<evidence type="ECO:0000313" key="1">
    <source>
        <dbReference type="EMBL" id="CAB5382366.1"/>
    </source>
</evidence>